<accession>A0AAE0DK02</accession>
<dbReference type="Pfam" id="PF00931">
    <property type="entry name" value="NB-ARC"/>
    <property type="match status" value="1"/>
</dbReference>
<evidence type="ECO:0008006" key="6">
    <source>
        <dbReference type="Google" id="ProtNLM"/>
    </source>
</evidence>
<dbReference type="InterPro" id="IPR019734">
    <property type="entry name" value="TPR_rpt"/>
</dbReference>
<dbReference type="InterPro" id="IPR011990">
    <property type="entry name" value="TPR-like_helical_dom_sf"/>
</dbReference>
<keyword evidence="1" id="KW-0802">TPR repeat</keyword>
<dbReference type="Gene3D" id="3.40.50.300">
    <property type="entry name" value="P-loop containing nucleotide triphosphate hydrolases"/>
    <property type="match status" value="1"/>
</dbReference>
<dbReference type="InterPro" id="IPR027417">
    <property type="entry name" value="P-loop_NTPase"/>
</dbReference>
<comment type="caution">
    <text evidence="4">The sequence shown here is derived from an EMBL/GenBank/DDBJ whole genome shotgun (WGS) entry which is preliminary data.</text>
</comment>
<dbReference type="InterPro" id="IPR053137">
    <property type="entry name" value="NLR-like"/>
</dbReference>
<dbReference type="SUPFAM" id="SSF48452">
    <property type="entry name" value="TPR-like"/>
    <property type="match status" value="2"/>
</dbReference>
<dbReference type="Pfam" id="PF17107">
    <property type="entry name" value="SesA"/>
    <property type="match status" value="1"/>
</dbReference>
<dbReference type="AlphaFoldDB" id="A0AAE0DK02"/>
<sequence length="984" mass="112162">MAEALAVISLVSAIVQFVDFGTKVLNRLDEFKSDINEVPKTFRSIKVQLPLIVDTLQRTQKQADAGHFNDATANALKPVVDGCLEQVKLLERILHKNVPAEKTSSWQRRLLAIKSLTHDDEVQQINSILEHYIHLLTFHQATSNSELPIRETPQLSTGSPVNLPQKPVFMVPFHRDDMFVGRAEILNEIKLKLNKQQRRAVLAGIGGVGKSQIAIEYCYRYKDEQPEGQVFWVHSSNIARFDEAYKAIGRKLKLPGLNDPDVNTLEIVMEWLSDDGNGPWLMVLDNADDKEVLFGANGQGSSRHSRQQGLSALVNYIPRSSIGSILVTTRDRRVGERLMNREKPVAVVPFEAEDAKQLLRNKLPRNSERDEAASMDLLETLNFLPLAITQAAAYISEEEVSLVHYLDLLRSGESDANDLLEQDYYDPGRDPEIQNSIFLTWQISFDQITKQKPRAAEILSLMAVLDRQAISDTLLRQEGERKVDFDTGIGTLKAFSLVSEEENGAVFTIHRLVQLSTRKWLELQRVLVEWQEKALTAVFANCPLNEDYENWVTWETISPHVQVVLEYVFGTENCQLQRANILHKASSYDEAQGRYGAAYKKVMEAQTIYQKLLGKEHPNTLRSINDLASVLYFQGKYEEAEEMVRQVLKLREKVLGKEHPDTLRSMNNLASVLYNQGKYEEAEEMYRQVLKLQEKVLGKEHPDTLMSINNLALVPDNQGKYEEAEEMHRQVLKLREKVVGKEHPDTLTSMNNLASVLDNQGKYEEAEEMVRQVLKLREKVLGKEHPDTLMSMNNLASILRSQGKYEETEEMHRQVLKQQEKVLGKEHPGTLTSMNNLAWVLDKQGKYEEAEEMVRQGLKLREKVLGKEHPDTLTSMNNLASVLDNQGKYEEAEELVRQGLKLREKVLGKEHPDTLTSMNNLASVLDNQGKYEEAEEMHRQVLKLREKVLGKEHPDTLTSMNNLASILKSQGGTRRPKRCTDEHR</sequence>
<dbReference type="PANTHER" id="PTHR46082">
    <property type="entry name" value="ATP/GTP-BINDING PROTEIN-RELATED"/>
    <property type="match status" value="1"/>
</dbReference>
<organism evidence="4 5">
    <name type="scientific">Lepraria neglecta</name>
    <dbReference type="NCBI Taxonomy" id="209136"/>
    <lineage>
        <taxon>Eukaryota</taxon>
        <taxon>Fungi</taxon>
        <taxon>Dikarya</taxon>
        <taxon>Ascomycota</taxon>
        <taxon>Pezizomycotina</taxon>
        <taxon>Lecanoromycetes</taxon>
        <taxon>OSLEUM clade</taxon>
        <taxon>Lecanoromycetidae</taxon>
        <taxon>Lecanorales</taxon>
        <taxon>Lecanorineae</taxon>
        <taxon>Stereocaulaceae</taxon>
        <taxon>Lepraria</taxon>
    </lineage>
</organism>
<feature type="repeat" description="TPR" evidence="1">
    <location>
        <begin position="663"/>
        <end position="696"/>
    </location>
</feature>
<dbReference type="SUPFAM" id="SSF52540">
    <property type="entry name" value="P-loop containing nucleoside triphosphate hydrolases"/>
    <property type="match status" value="1"/>
</dbReference>
<proteinExistence type="predicted"/>
<gene>
    <name evidence="4" type="ORF">OEA41_005877</name>
</gene>
<dbReference type="GO" id="GO:0043531">
    <property type="term" value="F:ADP binding"/>
    <property type="evidence" value="ECO:0007669"/>
    <property type="project" value="InterPro"/>
</dbReference>
<protein>
    <recommendedName>
        <fullName evidence="6">Kinesin light chain</fullName>
    </recommendedName>
</protein>
<dbReference type="Gene3D" id="1.25.40.10">
    <property type="entry name" value="Tetratricopeptide repeat domain"/>
    <property type="match status" value="3"/>
</dbReference>
<dbReference type="PANTHER" id="PTHR46082:SF6">
    <property type="entry name" value="AAA+ ATPASE DOMAIN-CONTAINING PROTEIN-RELATED"/>
    <property type="match status" value="1"/>
</dbReference>
<dbReference type="InterPro" id="IPR002182">
    <property type="entry name" value="NB-ARC"/>
</dbReference>
<name>A0AAE0DK02_9LECA</name>
<dbReference type="InterPro" id="IPR031352">
    <property type="entry name" value="SesA"/>
</dbReference>
<dbReference type="Pfam" id="PF13424">
    <property type="entry name" value="TPR_12"/>
    <property type="match status" value="4"/>
</dbReference>
<reference evidence="4" key="1">
    <citation type="submission" date="2022-11" db="EMBL/GenBank/DDBJ databases">
        <title>Chromosomal genome sequence assembly and mating type (MAT) locus characterization of the leprose asexual lichenized fungus Lepraria neglecta (Nyl.) Erichsen.</title>
        <authorList>
            <person name="Allen J.L."/>
            <person name="Pfeffer B."/>
        </authorList>
    </citation>
    <scope>NUCLEOTIDE SEQUENCE</scope>
    <source>
        <strain evidence="4">Allen 5258</strain>
    </source>
</reference>
<evidence type="ECO:0000259" key="3">
    <source>
        <dbReference type="Pfam" id="PF17107"/>
    </source>
</evidence>
<feature type="domain" description="NB-ARC" evidence="2">
    <location>
        <begin position="186"/>
        <end position="364"/>
    </location>
</feature>
<feature type="domain" description="NACHT-NTPase and P-loop NTPases N-terminal" evidence="3">
    <location>
        <begin position="11"/>
        <end position="136"/>
    </location>
</feature>
<dbReference type="Proteomes" id="UP001276659">
    <property type="component" value="Unassembled WGS sequence"/>
</dbReference>
<evidence type="ECO:0000313" key="4">
    <source>
        <dbReference type="EMBL" id="KAK3172554.1"/>
    </source>
</evidence>
<dbReference type="NCBIfam" id="NF040586">
    <property type="entry name" value="FxSxx_TPR"/>
    <property type="match status" value="1"/>
</dbReference>
<evidence type="ECO:0000256" key="1">
    <source>
        <dbReference type="PROSITE-ProRule" id="PRU00339"/>
    </source>
</evidence>
<dbReference type="PRINTS" id="PR00381">
    <property type="entry name" value="KINESINLIGHT"/>
</dbReference>
<keyword evidence="5" id="KW-1185">Reference proteome</keyword>
<dbReference type="EMBL" id="JASNWA010000007">
    <property type="protein sequence ID" value="KAK3172554.1"/>
    <property type="molecule type" value="Genomic_DNA"/>
</dbReference>
<dbReference type="PROSITE" id="PS50005">
    <property type="entry name" value="TPR"/>
    <property type="match status" value="1"/>
</dbReference>
<evidence type="ECO:0000259" key="2">
    <source>
        <dbReference type="Pfam" id="PF00931"/>
    </source>
</evidence>
<dbReference type="SMART" id="SM00028">
    <property type="entry name" value="TPR"/>
    <property type="match status" value="8"/>
</dbReference>
<evidence type="ECO:0000313" key="5">
    <source>
        <dbReference type="Proteomes" id="UP001276659"/>
    </source>
</evidence>